<keyword evidence="3" id="KW-1185">Reference proteome</keyword>
<dbReference type="OrthoDB" id="5892503at2"/>
<keyword evidence="1" id="KW-0472">Membrane</keyword>
<protein>
    <submittedName>
        <fullName evidence="2">Uncharacterized protein</fullName>
    </submittedName>
</protein>
<dbReference type="Proteomes" id="UP000243073">
    <property type="component" value="Unassembled WGS sequence"/>
</dbReference>
<dbReference type="AlphaFoldDB" id="A0A1J4QDE6"/>
<dbReference type="RefSeq" id="WP_071472746.1">
    <property type="nucleotide sequence ID" value="NZ_MDKE01000022.1"/>
</dbReference>
<accession>A0A1J4QDE6</accession>
<organism evidence="2 3">
    <name type="scientific">Oceanisphaera psychrotolerans</name>
    <dbReference type="NCBI Taxonomy" id="1414654"/>
    <lineage>
        <taxon>Bacteria</taxon>
        <taxon>Pseudomonadati</taxon>
        <taxon>Pseudomonadota</taxon>
        <taxon>Gammaproteobacteria</taxon>
        <taxon>Aeromonadales</taxon>
        <taxon>Aeromonadaceae</taxon>
        <taxon>Oceanisphaera</taxon>
    </lineage>
</organism>
<evidence type="ECO:0000256" key="1">
    <source>
        <dbReference type="SAM" id="Phobius"/>
    </source>
</evidence>
<comment type="caution">
    <text evidence="2">The sequence shown here is derived from an EMBL/GenBank/DDBJ whole genome shotgun (WGS) entry which is preliminary data.</text>
</comment>
<proteinExistence type="predicted"/>
<feature type="transmembrane region" description="Helical" evidence="1">
    <location>
        <begin position="6"/>
        <end position="30"/>
    </location>
</feature>
<evidence type="ECO:0000313" key="2">
    <source>
        <dbReference type="EMBL" id="OIN09078.1"/>
    </source>
</evidence>
<sequence>MAQVAEWLGLAIAAAGLLIGILSPVLTSLFGRLSRQQVDMANHRAHVAENYATKTELSEGFNRLEQRIDGGFTRLDEKLERLQK</sequence>
<name>A0A1J4QDE6_9GAMM</name>
<evidence type="ECO:0000313" key="3">
    <source>
        <dbReference type="Proteomes" id="UP000243073"/>
    </source>
</evidence>
<keyword evidence="1" id="KW-1133">Transmembrane helix</keyword>
<gene>
    <name evidence="2" type="ORF">BFR47_02035</name>
</gene>
<dbReference type="STRING" id="1414654.BFR47_02035"/>
<dbReference type="EMBL" id="MDKE01000022">
    <property type="protein sequence ID" value="OIN09078.1"/>
    <property type="molecule type" value="Genomic_DNA"/>
</dbReference>
<reference evidence="2 3" key="1">
    <citation type="submission" date="2016-07" db="EMBL/GenBank/DDBJ databases">
        <title>Draft Genome Sequence of Oceanisphaera psychrotolerans, isolated from coastal sediment samples.</title>
        <authorList>
            <person name="Zhuo S."/>
            <person name="Ruan Z."/>
        </authorList>
    </citation>
    <scope>NUCLEOTIDE SEQUENCE [LARGE SCALE GENOMIC DNA]</scope>
    <source>
        <strain evidence="2 3">LAM-WHM-ZC</strain>
    </source>
</reference>
<keyword evidence="1" id="KW-0812">Transmembrane</keyword>